<comment type="caution">
    <text evidence="4">The sequence shown here is derived from an EMBL/GenBank/DDBJ whole genome shotgun (WGS) entry which is preliminary data.</text>
</comment>
<feature type="region of interest" description="Disordered" evidence="2">
    <location>
        <begin position="1"/>
        <end position="35"/>
    </location>
</feature>
<evidence type="ECO:0000256" key="1">
    <source>
        <dbReference type="ARBA" id="ARBA00037961"/>
    </source>
</evidence>
<dbReference type="InterPro" id="IPR051017">
    <property type="entry name" value="Aldolase-II_Adducin_sf"/>
</dbReference>
<dbReference type="PANTHER" id="PTHR10672">
    <property type="entry name" value="ADDUCIN"/>
    <property type="match status" value="1"/>
</dbReference>
<evidence type="ECO:0000313" key="5">
    <source>
        <dbReference type="Proteomes" id="UP000677875"/>
    </source>
</evidence>
<keyword evidence="5" id="KW-1185">Reference proteome</keyword>
<gene>
    <name evidence="4" type="ORF">J5Y05_11750</name>
</gene>
<dbReference type="NCBIfam" id="NF004855">
    <property type="entry name" value="PRK06208.1"/>
    <property type="match status" value="1"/>
</dbReference>
<reference evidence="4" key="1">
    <citation type="submission" date="2021-04" db="EMBL/GenBank/DDBJ databases">
        <title>Genome seq and assembly of Streptomyces sp. RG38.</title>
        <authorList>
            <person name="Chhetri G."/>
        </authorList>
    </citation>
    <scope>NUCLEOTIDE SEQUENCE</scope>
    <source>
        <strain evidence="4">RG38</strain>
    </source>
</reference>
<dbReference type="Proteomes" id="UP000677875">
    <property type="component" value="Unassembled WGS sequence"/>
</dbReference>
<feature type="domain" description="Class II aldolase/adducin N-terminal" evidence="3">
    <location>
        <begin position="42"/>
        <end position="222"/>
    </location>
</feature>
<sequence length="272" mass="29669">MSPSVTRPHARPVYLADTPTGLPIPGEPRFTSHEDARRHRKQRLAAALRLFARHGFGEGVSGHISVRDPEHPAHFWVNPFGVSFHQVRVADLIRVDATGRVVSGHHPINPSAFVIHSQIHHLHPAATAAAHAHTPHARALGALGTLLDPLDQESAAFYGRQTLYDRYEGPSVSLAQGRDIAGALGDNRAILLRHHGLITVGGSLDEAVHWFLTYEHCAHVQLLARAAGTPRPLTHEQALAARDGFGDPQLGAFSFQLLFDEIVAEHPDLLDE</sequence>
<dbReference type="InterPro" id="IPR001303">
    <property type="entry name" value="Aldolase_II/adducin_N"/>
</dbReference>
<dbReference type="Gene3D" id="3.40.225.10">
    <property type="entry name" value="Class II aldolase/adducin N-terminal domain"/>
    <property type="match status" value="1"/>
</dbReference>
<dbReference type="Pfam" id="PF00596">
    <property type="entry name" value="Aldolase_II"/>
    <property type="match status" value="1"/>
</dbReference>
<dbReference type="RefSeq" id="WP_210871257.1">
    <property type="nucleotide sequence ID" value="NZ_JAGPNL010000002.1"/>
</dbReference>
<dbReference type="FunFam" id="3.40.225.10:FF:000009">
    <property type="entry name" value="Class II aldolase/adducin N-terminal"/>
    <property type="match status" value="1"/>
</dbReference>
<dbReference type="EMBL" id="JAGPNL010000002">
    <property type="protein sequence ID" value="MBQ0827184.1"/>
    <property type="molecule type" value="Genomic_DNA"/>
</dbReference>
<accession>A0A941AYA0</accession>
<dbReference type="SMART" id="SM01007">
    <property type="entry name" value="Aldolase_II"/>
    <property type="match status" value="1"/>
</dbReference>
<comment type="similarity">
    <text evidence="1">Belongs to the aldolase class II family.</text>
</comment>
<organism evidence="4 5">
    <name type="scientific">Streptomyces tagetis</name>
    <dbReference type="NCBI Taxonomy" id="2820809"/>
    <lineage>
        <taxon>Bacteria</taxon>
        <taxon>Bacillati</taxon>
        <taxon>Actinomycetota</taxon>
        <taxon>Actinomycetes</taxon>
        <taxon>Kitasatosporales</taxon>
        <taxon>Streptomycetaceae</taxon>
        <taxon>Streptomyces</taxon>
    </lineage>
</organism>
<evidence type="ECO:0000313" key="4">
    <source>
        <dbReference type="EMBL" id="MBQ0827184.1"/>
    </source>
</evidence>
<dbReference type="AlphaFoldDB" id="A0A941AYA0"/>
<dbReference type="PANTHER" id="PTHR10672:SF3">
    <property type="entry name" value="PROTEIN HU-LI TAI SHAO"/>
    <property type="match status" value="1"/>
</dbReference>
<dbReference type="GO" id="GO:0005856">
    <property type="term" value="C:cytoskeleton"/>
    <property type="evidence" value="ECO:0007669"/>
    <property type="project" value="TreeGrafter"/>
</dbReference>
<proteinExistence type="inferred from homology"/>
<dbReference type="InterPro" id="IPR036409">
    <property type="entry name" value="Aldolase_II/adducin_N_sf"/>
</dbReference>
<dbReference type="GO" id="GO:0051015">
    <property type="term" value="F:actin filament binding"/>
    <property type="evidence" value="ECO:0007669"/>
    <property type="project" value="TreeGrafter"/>
</dbReference>
<evidence type="ECO:0000259" key="3">
    <source>
        <dbReference type="SMART" id="SM01007"/>
    </source>
</evidence>
<dbReference type="SUPFAM" id="SSF53639">
    <property type="entry name" value="AraD/HMP-PK domain-like"/>
    <property type="match status" value="1"/>
</dbReference>
<evidence type="ECO:0000256" key="2">
    <source>
        <dbReference type="SAM" id="MobiDB-lite"/>
    </source>
</evidence>
<protein>
    <submittedName>
        <fullName evidence="4">Class II aldolase/adducin family protein</fullName>
    </submittedName>
</protein>
<name>A0A941AYA0_9ACTN</name>